<evidence type="ECO:0000256" key="1">
    <source>
        <dbReference type="ARBA" id="ARBA00001946"/>
    </source>
</evidence>
<sequence length="337" mass="40146">MAEADSSSEELYDETNWVLYKYRVDWKDVTPVPQDDGPYPIVAIVYSEKFQDIYDYFRAVLKSSEKSERALQLTKDALDLNPANYTVWQYRREILKHLNKDLIPELQYVKEMIEDNPKNYQVWHHRRIIVEWLQDPAYELSLTETILSQDSKNYHAWQHRQWIIRTFKLFQNELQYVNQLLDEDVRNNSAWNQRYFVINNTTGFKPDVVQQELMFTLDKIKTVSNNESAWNYLRGVLLHHDGGISQDQNVRQVCEELYSSGNRSPFLLAFLVDMCEENMERDDGDKEESLRRALQLCDVLANEYDTIRREYWNYMARSLAQRMDCPEREATGSTKTD</sequence>
<dbReference type="GO" id="GO:0005953">
    <property type="term" value="C:CAAX-protein geranylgeranyltransferase complex"/>
    <property type="evidence" value="ECO:0007669"/>
    <property type="project" value="TreeGrafter"/>
</dbReference>
<dbReference type="Proteomes" id="UP000027135">
    <property type="component" value="Unassembled WGS sequence"/>
</dbReference>
<dbReference type="FunFam" id="1.25.40.120:FF:000002">
    <property type="entry name" value="Protein farnesyltransferase/geranylgeranyltransferase type-1 subunit alpha"/>
    <property type="match status" value="1"/>
</dbReference>
<keyword evidence="7" id="KW-0677">Repeat</keyword>
<evidence type="ECO:0000256" key="14">
    <source>
        <dbReference type="ARBA" id="ARBA00043219"/>
    </source>
</evidence>
<comment type="function">
    <text evidence="17">Essential subunit of both the farnesyltransferase and the geranylgeranyltransferase complex. Contributes to the transfer of a farnesyl or geranylgeranyl moiety from farnesyl or geranylgeranyl diphosphate to a cysteine at the fourth position from the C-terminus of several proteins having the C-terminal sequence Cys-aliphatic-aliphatic-X. May positively regulate neuromuscular junction development downstream of MUSK via its function in RAC1 prenylation and activation.</text>
</comment>
<dbReference type="InParanoid" id="A0A067QVU1"/>
<evidence type="ECO:0000256" key="11">
    <source>
        <dbReference type="ARBA" id="ARBA00041392"/>
    </source>
</evidence>
<comment type="similarity">
    <text evidence="2">Belongs to the protein prenyltransferase subunit alpha family.</text>
</comment>
<evidence type="ECO:0000256" key="15">
    <source>
        <dbReference type="ARBA" id="ARBA00050225"/>
    </source>
</evidence>
<evidence type="ECO:0000256" key="10">
    <source>
        <dbReference type="ARBA" id="ARBA00040965"/>
    </source>
</evidence>
<keyword evidence="20" id="KW-1185">Reference proteome</keyword>
<evidence type="ECO:0000256" key="8">
    <source>
        <dbReference type="ARBA" id="ARBA00022842"/>
    </source>
</evidence>
<dbReference type="eggNOG" id="KOG0530">
    <property type="taxonomic scope" value="Eukaryota"/>
</dbReference>
<organism evidence="19 20">
    <name type="scientific">Zootermopsis nevadensis</name>
    <name type="common">Dampwood termite</name>
    <dbReference type="NCBI Taxonomy" id="136037"/>
    <lineage>
        <taxon>Eukaryota</taxon>
        <taxon>Metazoa</taxon>
        <taxon>Ecdysozoa</taxon>
        <taxon>Arthropoda</taxon>
        <taxon>Hexapoda</taxon>
        <taxon>Insecta</taxon>
        <taxon>Pterygota</taxon>
        <taxon>Neoptera</taxon>
        <taxon>Polyneoptera</taxon>
        <taxon>Dictyoptera</taxon>
        <taxon>Blattodea</taxon>
        <taxon>Blattoidea</taxon>
        <taxon>Termitoidae</taxon>
        <taxon>Termopsidae</taxon>
        <taxon>Zootermopsis</taxon>
    </lineage>
</organism>
<evidence type="ECO:0000256" key="3">
    <source>
        <dbReference type="ARBA" id="ARBA00012700"/>
    </source>
</evidence>
<comment type="catalytic activity">
    <reaction evidence="15">
        <text>L-cysteinyl-[protein] + (2E,6E)-farnesyl diphosphate = S-(2E,6E)-farnesyl-L-cysteinyl-[protein] + diphosphate</text>
        <dbReference type="Rhea" id="RHEA:13345"/>
        <dbReference type="Rhea" id="RHEA-COMP:10131"/>
        <dbReference type="Rhea" id="RHEA-COMP:11535"/>
        <dbReference type="ChEBI" id="CHEBI:29950"/>
        <dbReference type="ChEBI" id="CHEBI:33019"/>
        <dbReference type="ChEBI" id="CHEBI:86019"/>
        <dbReference type="ChEBI" id="CHEBI:175763"/>
        <dbReference type="EC" id="2.5.1.58"/>
    </reaction>
</comment>
<comment type="catalytic activity">
    <reaction evidence="16">
        <text>geranylgeranyl diphosphate + L-cysteinyl-[protein] = S-geranylgeranyl-L-cysteinyl-[protein] + diphosphate</text>
        <dbReference type="Rhea" id="RHEA:21240"/>
        <dbReference type="Rhea" id="RHEA-COMP:10131"/>
        <dbReference type="Rhea" id="RHEA-COMP:11537"/>
        <dbReference type="ChEBI" id="CHEBI:29950"/>
        <dbReference type="ChEBI" id="CHEBI:33019"/>
        <dbReference type="ChEBI" id="CHEBI:57533"/>
        <dbReference type="ChEBI" id="CHEBI:86021"/>
        <dbReference type="EC" id="2.5.1.59"/>
    </reaction>
</comment>
<protein>
    <recommendedName>
        <fullName evidence="10">Protein farnesyltransferase/geranylgeranyltransferase type-1 subunit alpha</fullName>
        <ecNumber evidence="4">2.5.1.58</ecNumber>
        <ecNumber evidence="3">2.5.1.59</ecNumber>
    </recommendedName>
    <alternativeName>
        <fullName evidence="13">CAAX farnesyltransferase subunit alpha</fullName>
    </alternativeName>
    <alternativeName>
        <fullName evidence="12">FTase-alpha</fullName>
    </alternativeName>
    <alternativeName>
        <fullName evidence="11">Ras proteins prenyltransferase subunit alpha</fullName>
    </alternativeName>
    <alternativeName>
        <fullName evidence="14">Type I protein geranyl-geranyltransferase subunit alpha</fullName>
    </alternativeName>
</protein>
<proteinExistence type="inferred from homology"/>
<name>A0A067QVU1_ZOONE</name>
<dbReference type="GO" id="GO:0005965">
    <property type="term" value="C:protein farnesyltransferase complex"/>
    <property type="evidence" value="ECO:0007669"/>
    <property type="project" value="TreeGrafter"/>
</dbReference>
<reference evidence="19 20" key="1">
    <citation type="journal article" date="2014" name="Nat. Commun.">
        <title>Molecular traces of alternative social organization in a termite genome.</title>
        <authorList>
            <person name="Terrapon N."/>
            <person name="Li C."/>
            <person name="Robertson H.M."/>
            <person name="Ji L."/>
            <person name="Meng X."/>
            <person name="Booth W."/>
            <person name="Chen Z."/>
            <person name="Childers C.P."/>
            <person name="Glastad K.M."/>
            <person name="Gokhale K."/>
            <person name="Gowin J."/>
            <person name="Gronenberg W."/>
            <person name="Hermansen R.A."/>
            <person name="Hu H."/>
            <person name="Hunt B.G."/>
            <person name="Huylmans A.K."/>
            <person name="Khalil S.M."/>
            <person name="Mitchell R.D."/>
            <person name="Munoz-Torres M.C."/>
            <person name="Mustard J.A."/>
            <person name="Pan H."/>
            <person name="Reese J.T."/>
            <person name="Scharf M.E."/>
            <person name="Sun F."/>
            <person name="Vogel H."/>
            <person name="Xiao J."/>
            <person name="Yang W."/>
            <person name="Yang Z."/>
            <person name="Yang Z."/>
            <person name="Zhou J."/>
            <person name="Zhu J."/>
            <person name="Brent C.S."/>
            <person name="Elsik C.G."/>
            <person name="Goodisman M.A."/>
            <person name="Liberles D.A."/>
            <person name="Roe R.M."/>
            <person name="Vargo E.L."/>
            <person name="Vilcinskas A."/>
            <person name="Wang J."/>
            <person name="Bornberg-Bauer E."/>
            <person name="Korb J."/>
            <person name="Zhang G."/>
            <person name="Liebig J."/>
        </authorList>
    </citation>
    <scope>NUCLEOTIDE SEQUENCE [LARGE SCALE GENOMIC DNA]</scope>
    <source>
        <tissue evidence="19">Whole organism</tissue>
    </source>
</reference>
<evidence type="ECO:0000256" key="18">
    <source>
        <dbReference type="ARBA" id="ARBA00063604"/>
    </source>
</evidence>
<dbReference type="OrthoDB" id="272289at2759"/>
<dbReference type="PANTHER" id="PTHR11129">
    <property type="entry name" value="PROTEIN FARNESYLTRANSFERASE ALPHA SUBUNIT/RAB GERANYLGERANYL TRANSFERASE ALPHA SUBUNIT"/>
    <property type="match status" value="1"/>
</dbReference>
<evidence type="ECO:0000256" key="12">
    <source>
        <dbReference type="ARBA" id="ARBA00042436"/>
    </source>
</evidence>
<dbReference type="Gene3D" id="1.25.40.120">
    <property type="entry name" value="Protein prenylyltransferase"/>
    <property type="match status" value="1"/>
</dbReference>
<evidence type="ECO:0000313" key="19">
    <source>
        <dbReference type="EMBL" id="KDR08633.1"/>
    </source>
</evidence>
<dbReference type="EMBL" id="KK853313">
    <property type="protein sequence ID" value="KDR08633.1"/>
    <property type="molecule type" value="Genomic_DNA"/>
</dbReference>
<dbReference type="InterPro" id="IPR002088">
    <property type="entry name" value="Prenyl_trans_a"/>
</dbReference>
<evidence type="ECO:0000256" key="9">
    <source>
        <dbReference type="ARBA" id="ARBA00022990"/>
    </source>
</evidence>
<dbReference type="OMA" id="WAIRTFN"/>
<comment type="subunit">
    <text evidence="18">Heterodimer of FNTA and FNTB (farnesyltransferase). Heterodimer of FNTA and PGGT1B (geranylgeranyltransferase).</text>
</comment>
<evidence type="ECO:0000256" key="7">
    <source>
        <dbReference type="ARBA" id="ARBA00022737"/>
    </source>
</evidence>
<dbReference type="GO" id="GO:0004662">
    <property type="term" value="F:CAAX-protein geranylgeranyltransferase activity"/>
    <property type="evidence" value="ECO:0007669"/>
    <property type="project" value="UniProtKB-EC"/>
</dbReference>
<dbReference type="PROSITE" id="PS51147">
    <property type="entry name" value="PFTA"/>
    <property type="match status" value="5"/>
</dbReference>
<evidence type="ECO:0000256" key="5">
    <source>
        <dbReference type="ARBA" id="ARBA00022602"/>
    </source>
</evidence>
<keyword evidence="8" id="KW-0460">Magnesium</keyword>
<dbReference type="STRING" id="136037.A0A067QVU1"/>
<keyword evidence="5" id="KW-0637">Prenyltransferase</keyword>
<evidence type="ECO:0000256" key="6">
    <source>
        <dbReference type="ARBA" id="ARBA00022679"/>
    </source>
</evidence>
<dbReference type="FunCoup" id="A0A067QVU1">
    <property type="interactions" value="1714"/>
</dbReference>
<dbReference type="Pfam" id="PF01239">
    <property type="entry name" value="PPTA"/>
    <property type="match status" value="5"/>
</dbReference>
<evidence type="ECO:0000256" key="2">
    <source>
        <dbReference type="ARBA" id="ARBA00006734"/>
    </source>
</evidence>
<accession>A0A067QVU1</accession>
<dbReference type="EC" id="2.5.1.59" evidence="3"/>
<evidence type="ECO:0000313" key="20">
    <source>
        <dbReference type="Proteomes" id="UP000027135"/>
    </source>
</evidence>
<keyword evidence="6 19" id="KW-0808">Transferase</keyword>
<dbReference type="EC" id="2.5.1.58" evidence="4"/>
<dbReference type="PANTHER" id="PTHR11129:SF1">
    <property type="entry name" value="PROTEIN FARNESYLTRANSFERASE_GERANYLGERANYLTRANSFERASE TYPE-1 SUBUNIT ALPHA"/>
    <property type="match status" value="1"/>
</dbReference>
<evidence type="ECO:0000256" key="17">
    <source>
        <dbReference type="ARBA" id="ARBA00055408"/>
    </source>
</evidence>
<comment type="cofactor">
    <cofactor evidence="1">
        <name>Mg(2+)</name>
        <dbReference type="ChEBI" id="CHEBI:18420"/>
    </cofactor>
</comment>
<dbReference type="SUPFAM" id="SSF48439">
    <property type="entry name" value="Protein prenylyltransferase"/>
    <property type="match status" value="1"/>
</dbReference>
<keyword evidence="9" id="KW-0007">Acetylation</keyword>
<dbReference type="AlphaFoldDB" id="A0A067QVU1"/>
<gene>
    <name evidence="19" type="ORF">L798_01535</name>
</gene>
<evidence type="ECO:0000256" key="13">
    <source>
        <dbReference type="ARBA" id="ARBA00043086"/>
    </source>
</evidence>
<dbReference type="GO" id="GO:0004660">
    <property type="term" value="F:protein farnesyltransferase activity"/>
    <property type="evidence" value="ECO:0007669"/>
    <property type="project" value="UniProtKB-EC"/>
</dbReference>
<evidence type="ECO:0000256" key="16">
    <source>
        <dbReference type="ARBA" id="ARBA00050428"/>
    </source>
</evidence>
<evidence type="ECO:0000256" key="4">
    <source>
        <dbReference type="ARBA" id="ARBA00012702"/>
    </source>
</evidence>